<name>A0AAV0F4M8_9ASTE</name>
<dbReference type="AlphaFoldDB" id="A0AAV0F4M8"/>
<evidence type="ECO:0000256" key="1">
    <source>
        <dbReference type="SAM" id="SignalP"/>
    </source>
</evidence>
<comment type="caution">
    <text evidence="2">The sequence shown here is derived from an EMBL/GenBank/DDBJ whole genome shotgun (WGS) entry which is preliminary data.</text>
</comment>
<proteinExistence type="predicted"/>
<organism evidence="2 3">
    <name type="scientific">Cuscuta epithymum</name>
    <dbReference type="NCBI Taxonomy" id="186058"/>
    <lineage>
        <taxon>Eukaryota</taxon>
        <taxon>Viridiplantae</taxon>
        <taxon>Streptophyta</taxon>
        <taxon>Embryophyta</taxon>
        <taxon>Tracheophyta</taxon>
        <taxon>Spermatophyta</taxon>
        <taxon>Magnoliopsida</taxon>
        <taxon>eudicotyledons</taxon>
        <taxon>Gunneridae</taxon>
        <taxon>Pentapetalae</taxon>
        <taxon>asterids</taxon>
        <taxon>lamiids</taxon>
        <taxon>Solanales</taxon>
        <taxon>Convolvulaceae</taxon>
        <taxon>Cuscuteae</taxon>
        <taxon>Cuscuta</taxon>
        <taxon>Cuscuta subgen. Cuscuta</taxon>
    </lineage>
</organism>
<gene>
    <name evidence="2" type="ORF">CEPIT_LOCUS30633</name>
</gene>
<feature type="non-terminal residue" evidence="2">
    <location>
        <position position="133"/>
    </location>
</feature>
<evidence type="ECO:0000313" key="2">
    <source>
        <dbReference type="EMBL" id="CAH9130444.1"/>
    </source>
</evidence>
<dbReference type="EMBL" id="CAMAPF010000962">
    <property type="protein sequence ID" value="CAH9130444.1"/>
    <property type="molecule type" value="Genomic_DNA"/>
</dbReference>
<evidence type="ECO:0000313" key="3">
    <source>
        <dbReference type="Proteomes" id="UP001152523"/>
    </source>
</evidence>
<feature type="chain" id="PRO_5043717905" evidence="1">
    <location>
        <begin position="21"/>
        <end position="133"/>
    </location>
</feature>
<protein>
    <submittedName>
        <fullName evidence="2">Uncharacterized protein</fullName>
    </submittedName>
</protein>
<feature type="signal peptide" evidence="1">
    <location>
        <begin position="1"/>
        <end position="20"/>
    </location>
</feature>
<accession>A0AAV0F4M8</accession>
<keyword evidence="3" id="KW-1185">Reference proteome</keyword>
<reference evidence="2" key="1">
    <citation type="submission" date="2022-07" db="EMBL/GenBank/DDBJ databases">
        <authorList>
            <person name="Macas J."/>
            <person name="Novak P."/>
            <person name="Neumann P."/>
        </authorList>
    </citation>
    <scope>NUCLEOTIDE SEQUENCE</scope>
</reference>
<sequence>MTGIWRLFAFVLAVLVRCLGQEMEANHVQIKVLKEEDEVMKIRPPPELPPCRKGVTRDRNIALEDWIQPLNKFIVLNFIFPIFRLFTMKFVDVGLFFVFAYGCRFFTLTEGSARFDIVGGGRIYFFSSRCIKP</sequence>
<dbReference type="Proteomes" id="UP001152523">
    <property type="component" value="Unassembled WGS sequence"/>
</dbReference>
<keyword evidence="1" id="KW-0732">Signal</keyword>